<evidence type="ECO:0000256" key="4">
    <source>
        <dbReference type="ARBA" id="ARBA00022691"/>
    </source>
</evidence>
<dbReference type="PROSITE" id="PS51679">
    <property type="entry name" value="SAM_MT_C5"/>
    <property type="match status" value="1"/>
</dbReference>
<evidence type="ECO:0000313" key="10">
    <source>
        <dbReference type="Proteomes" id="UP000325438"/>
    </source>
</evidence>
<reference evidence="9 10" key="1">
    <citation type="submission" date="2019-09" db="EMBL/GenBank/DDBJ databases">
        <title>The draft genomes of Allium pathogen Pseudomonas sp.</title>
        <authorList>
            <person name="Fujikawa T."/>
            <person name="Sawada H."/>
        </authorList>
    </citation>
    <scope>NUCLEOTIDE SEQUENCE [LARGE SCALE GENOMIC DNA]</scope>
    <source>
        <strain evidence="9 10">MAFF 730085</strain>
    </source>
</reference>
<dbReference type="GO" id="GO:0009307">
    <property type="term" value="P:DNA restriction-modification system"/>
    <property type="evidence" value="ECO:0007669"/>
    <property type="project" value="UniProtKB-KW"/>
</dbReference>
<name>A0A5N7JNF2_9PSED</name>
<evidence type="ECO:0000256" key="3">
    <source>
        <dbReference type="ARBA" id="ARBA00022679"/>
    </source>
</evidence>
<keyword evidence="3 7" id="KW-0808">Transferase</keyword>
<organism evidence="9 10">
    <name type="scientific">Pseudomonas kitaguniensis</name>
    <dbReference type="NCBI Taxonomy" id="2607908"/>
    <lineage>
        <taxon>Bacteria</taxon>
        <taxon>Pseudomonadati</taxon>
        <taxon>Pseudomonadota</taxon>
        <taxon>Gammaproteobacteria</taxon>
        <taxon>Pseudomonadales</taxon>
        <taxon>Pseudomonadaceae</taxon>
        <taxon>Pseudomonas</taxon>
    </lineage>
</organism>
<dbReference type="EC" id="2.1.1.37" evidence="1"/>
<evidence type="ECO:0000256" key="8">
    <source>
        <dbReference type="RuleBase" id="RU000416"/>
    </source>
</evidence>
<accession>A0A5N7JNF2</accession>
<sequence length="406" mass="44766">MLDSKEKTGDKFNFFEFFAGGGMARSGLGDGWNCLFANDMDRVKAATYIQNWGGSHFDGRDIHDVKIEDLTGNGDLAWASFPCQDLSVAGNGLGIGNSDSEGSTRSGALWPFLELINGLRKESRQPPLLVLENVVGLLSLEGGRDFAAICLRLGEIGYRYGAVIIDTKHFLPQSRPRVFIIALLREIAIPDNLDYGMATESWHPPTLMRSYRSLSQQAQADWIWWDLGSVPTLKQGALQSLIQFEGVEWHTSEETQKIISRMTPIHVARLEKAKAANIASIGSLYYRMRREGSVNKQRAEITFSDVLGCLRTPRGGGSRSRIIVAGNGEVKTRLLSIREAAALMGLETTYVLPEAYQHAFKVIGDGVAVPPVRFLAERLLEPLILAAREDTVSYFEEAVSQLVATA</sequence>
<evidence type="ECO:0000313" key="9">
    <source>
        <dbReference type="EMBL" id="MPQ82924.1"/>
    </source>
</evidence>
<evidence type="ECO:0000256" key="6">
    <source>
        <dbReference type="ARBA" id="ARBA00047422"/>
    </source>
</evidence>
<dbReference type="PANTHER" id="PTHR46098">
    <property type="entry name" value="TRNA (CYTOSINE(38)-C(5))-METHYLTRANSFERASE"/>
    <property type="match status" value="1"/>
</dbReference>
<proteinExistence type="inferred from homology"/>
<dbReference type="PRINTS" id="PR00105">
    <property type="entry name" value="C5METTRFRASE"/>
</dbReference>
<dbReference type="GO" id="GO:0003886">
    <property type="term" value="F:DNA (cytosine-5-)-methyltransferase activity"/>
    <property type="evidence" value="ECO:0007669"/>
    <property type="project" value="UniProtKB-EC"/>
</dbReference>
<dbReference type="NCBIfam" id="TIGR00675">
    <property type="entry name" value="dcm"/>
    <property type="match status" value="1"/>
</dbReference>
<dbReference type="SUPFAM" id="SSF53335">
    <property type="entry name" value="S-adenosyl-L-methionine-dependent methyltransferases"/>
    <property type="match status" value="1"/>
</dbReference>
<dbReference type="InterPro" id="IPR001525">
    <property type="entry name" value="C5_MeTfrase"/>
</dbReference>
<protein>
    <recommendedName>
        <fullName evidence="1">DNA (cytosine-5-)-methyltransferase</fullName>
        <ecNumber evidence="1">2.1.1.37</ecNumber>
    </recommendedName>
</protein>
<evidence type="ECO:0000256" key="1">
    <source>
        <dbReference type="ARBA" id="ARBA00011975"/>
    </source>
</evidence>
<evidence type="ECO:0000256" key="2">
    <source>
        <dbReference type="ARBA" id="ARBA00022603"/>
    </source>
</evidence>
<dbReference type="Pfam" id="PF00145">
    <property type="entry name" value="DNA_methylase"/>
    <property type="match status" value="1"/>
</dbReference>
<comment type="similarity">
    <text evidence="7 8">Belongs to the class I-like SAM-binding methyltransferase superfamily. C5-methyltransferase family.</text>
</comment>
<dbReference type="Gene3D" id="3.90.120.10">
    <property type="entry name" value="DNA Methylase, subunit A, domain 2"/>
    <property type="match status" value="1"/>
</dbReference>
<dbReference type="InterPro" id="IPR050750">
    <property type="entry name" value="C5-MTase"/>
</dbReference>
<dbReference type="AlphaFoldDB" id="A0A5N7JNF2"/>
<dbReference type="InterPro" id="IPR029063">
    <property type="entry name" value="SAM-dependent_MTases_sf"/>
</dbReference>
<comment type="catalytic activity">
    <reaction evidence="6">
        <text>a 2'-deoxycytidine in DNA + S-adenosyl-L-methionine = a 5-methyl-2'-deoxycytidine in DNA + S-adenosyl-L-homocysteine + H(+)</text>
        <dbReference type="Rhea" id="RHEA:13681"/>
        <dbReference type="Rhea" id="RHEA-COMP:11369"/>
        <dbReference type="Rhea" id="RHEA-COMP:11370"/>
        <dbReference type="ChEBI" id="CHEBI:15378"/>
        <dbReference type="ChEBI" id="CHEBI:57856"/>
        <dbReference type="ChEBI" id="CHEBI:59789"/>
        <dbReference type="ChEBI" id="CHEBI:85452"/>
        <dbReference type="ChEBI" id="CHEBI:85454"/>
        <dbReference type="EC" id="2.1.1.37"/>
    </reaction>
</comment>
<evidence type="ECO:0000256" key="5">
    <source>
        <dbReference type="ARBA" id="ARBA00022747"/>
    </source>
</evidence>
<evidence type="ECO:0000256" key="7">
    <source>
        <dbReference type="PROSITE-ProRule" id="PRU01016"/>
    </source>
</evidence>
<dbReference type="Proteomes" id="UP000325438">
    <property type="component" value="Unassembled WGS sequence"/>
</dbReference>
<dbReference type="GO" id="GO:0032259">
    <property type="term" value="P:methylation"/>
    <property type="evidence" value="ECO:0007669"/>
    <property type="project" value="UniProtKB-KW"/>
</dbReference>
<gene>
    <name evidence="9" type="ORF">F0170_02310</name>
</gene>
<keyword evidence="2 7" id="KW-0489">Methyltransferase</keyword>
<dbReference type="PANTHER" id="PTHR46098:SF1">
    <property type="entry name" value="TRNA (CYTOSINE(38)-C(5))-METHYLTRANSFERASE"/>
    <property type="match status" value="1"/>
</dbReference>
<dbReference type="Gene3D" id="3.40.50.150">
    <property type="entry name" value="Vaccinia Virus protein VP39"/>
    <property type="match status" value="1"/>
</dbReference>
<feature type="active site" evidence="7">
    <location>
        <position position="83"/>
    </location>
</feature>
<dbReference type="EMBL" id="VUBA01000019">
    <property type="protein sequence ID" value="MPQ82924.1"/>
    <property type="molecule type" value="Genomic_DNA"/>
</dbReference>
<comment type="caution">
    <text evidence="9">The sequence shown here is derived from an EMBL/GenBank/DDBJ whole genome shotgun (WGS) entry which is preliminary data.</text>
</comment>
<keyword evidence="4 7" id="KW-0949">S-adenosyl-L-methionine</keyword>
<dbReference type="RefSeq" id="WP_152748572.1">
    <property type="nucleotide sequence ID" value="NZ_VUBA01000019.1"/>
</dbReference>
<keyword evidence="5" id="KW-0680">Restriction system</keyword>